<dbReference type="AlphaFoldDB" id="A0A7W7PWM5"/>
<dbReference type="RefSeq" id="WP_184828222.1">
    <property type="nucleotide sequence ID" value="NZ_BMTK01000055.1"/>
</dbReference>
<feature type="region of interest" description="Disordered" evidence="1">
    <location>
        <begin position="59"/>
        <end position="87"/>
    </location>
</feature>
<gene>
    <name evidence="3" type="ORF">FHS37_006814</name>
</gene>
<evidence type="ECO:0000256" key="1">
    <source>
        <dbReference type="SAM" id="MobiDB-lite"/>
    </source>
</evidence>
<feature type="transmembrane region" description="Helical" evidence="2">
    <location>
        <begin position="7"/>
        <end position="27"/>
    </location>
</feature>
<proteinExistence type="predicted"/>
<sequence length="87" mass="8630">MNGHDPLGVIALLLLFGVGISVVGYRWPTVGAAIDLATKVVLACIGALLFASGMNAPSVTPVPEPTQPTAPTADAPAPASSTPPGIQ</sequence>
<comment type="caution">
    <text evidence="3">The sequence shown here is derived from an EMBL/GenBank/DDBJ whole genome shotgun (WGS) entry which is preliminary data.</text>
</comment>
<keyword evidence="2" id="KW-0812">Transmembrane</keyword>
<evidence type="ECO:0000313" key="3">
    <source>
        <dbReference type="EMBL" id="MBB4902717.1"/>
    </source>
</evidence>
<feature type="compositionally biased region" description="Low complexity" evidence="1">
    <location>
        <begin position="69"/>
        <end position="87"/>
    </location>
</feature>
<keyword evidence="4" id="KW-1185">Reference proteome</keyword>
<organism evidence="3 4">
    <name type="scientific">Streptomyces griseomycini</name>
    <dbReference type="NCBI Taxonomy" id="66895"/>
    <lineage>
        <taxon>Bacteria</taxon>
        <taxon>Bacillati</taxon>
        <taxon>Actinomycetota</taxon>
        <taxon>Actinomycetes</taxon>
        <taxon>Kitasatosporales</taxon>
        <taxon>Streptomycetaceae</taxon>
        <taxon>Streptomyces</taxon>
    </lineage>
</organism>
<keyword evidence="2" id="KW-1133">Transmembrane helix</keyword>
<accession>A0A7W7PWM5</accession>
<feature type="transmembrane region" description="Helical" evidence="2">
    <location>
        <begin position="33"/>
        <end position="51"/>
    </location>
</feature>
<evidence type="ECO:0000256" key="2">
    <source>
        <dbReference type="SAM" id="Phobius"/>
    </source>
</evidence>
<protein>
    <submittedName>
        <fullName evidence="3">Uncharacterized protein</fullName>
    </submittedName>
</protein>
<dbReference type="Proteomes" id="UP000579523">
    <property type="component" value="Unassembled WGS sequence"/>
</dbReference>
<reference evidence="3 4" key="1">
    <citation type="submission" date="2020-08" db="EMBL/GenBank/DDBJ databases">
        <title>Genomic Encyclopedia of Type Strains, Phase III (KMG-III): the genomes of soil and plant-associated and newly described type strains.</title>
        <authorList>
            <person name="Whitman W."/>
        </authorList>
    </citation>
    <scope>NUCLEOTIDE SEQUENCE [LARGE SCALE GENOMIC DNA]</scope>
    <source>
        <strain evidence="3 4">CECT 3273</strain>
    </source>
</reference>
<keyword evidence="2" id="KW-0472">Membrane</keyword>
<name>A0A7W7PWM5_9ACTN</name>
<dbReference type="EMBL" id="JACHJI010000018">
    <property type="protein sequence ID" value="MBB4902717.1"/>
    <property type="molecule type" value="Genomic_DNA"/>
</dbReference>
<evidence type="ECO:0000313" key="4">
    <source>
        <dbReference type="Proteomes" id="UP000579523"/>
    </source>
</evidence>